<dbReference type="SUPFAM" id="SSF53850">
    <property type="entry name" value="Periplasmic binding protein-like II"/>
    <property type="match status" value="1"/>
</dbReference>
<dbReference type="EMBL" id="JAQSIP010000005">
    <property type="protein sequence ID" value="MDD0839350.1"/>
    <property type="molecule type" value="Genomic_DNA"/>
</dbReference>
<evidence type="ECO:0000313" key="6">
    <source>
        <dbReference type="EMBL" id="MDD0839350.1"/>
    </source>
</evidence>
<dbReference type="RefSeq" id="WP_273952042.1">
    <property type="nucleotide sequence ID" value="NZ_JAQSIP010000005.1"/>
</dbReference>
<evidence type="ECO:0000256" key="2">
    <source>
        <dbReference type="ARBA" id="ARBA00023015"/>
    </source>
</evidence>
<keyword evidence="4" id="KW-0804">Transcription</keyword>
<sequence length="298" mass="32878">MQWQWLEDLVALAQTRSFTQAAALRHVTHPAFGRRIRALEDWAGTPLVTRGAGPVALTAAGDSLLQDARGLLQSLSQAHESLLGAAGRTQQTLTLATGRTLARTLVADWLRQLQPWLAQAEVLIRTRSLADTVRMLERGEVDFMLTYHHPLLAWPIQARQYSHLTLAHDELIPVCRSDAHGVPQLPQHGGPAWPYLAYADSLALGRLVQDHLANHPQAPALRRVIECDSADALLEYALQGLGVAWLPASLVAGACQNGTLCRVGSARLAVRFEVRLYRPKRRLSPLAEQVWQATEARH</sequence>
<dbReference type="Gene3D" id="3.40.190.10">
    <property type="entry name" value="Periplasmic binding protein-like II"/>
    <property type="match status" value="2"/>
</dbReference>
<dbReference type="PANTHER" id="PTHR30126">
    <property type="entry name" value="HTH-TYPE TRANSCRIPTIONAL REGULATOR"/>
    <property type="match status" value="1"/>
</dbReference>
<proteinExistence type="inferred from homology"/>
<organism evidence="6 7">
    <name type="scientific">Curvibacter cyanobacteriorum</name>
    <dbReference type="NCBI Taxonomy" id="3026422"/>
    <lineage>
        <taxon>Bacteria</taxon>
        <taxon>Pseudomonadati</taxon>
        <taxon>Pseudomonadota</taxon>
        <taxon>Betaproteobacteria</taxon>
        <taxon>Burkholderiales</taxon>
        <taxon>Comamonadaceae</taxon>
        <taxon>Curvibacter</taxon>
    </lineage>
</organism>
<dbReference type="InterPro" id="IPR005119">
    <property type="entry name" value="LysR_subst-bd"/>
</dbReference>
<dbReference type="Pfam" id="PF00126">
    <property type="entry name" value="HTH_1"/>
    <property type="match status" value="1"/>
</dbReference>
<dbReference type="InterPro" id="IPR036390">
    <property type="entry name" value="WH_DNA-bd_sf"/>
</dbReference>
<keyword evidence="7" id="KW-1185">Reference proteome</keyword>
<keyword evidence="2" id="KW-0805">Transcription regulation</keyword>
<dbReference type="Gene3D" id="1.10.10.10">
    <property type="entry name" value="Winged helix-like DNA-binding domain superfamily/Winged helix DNA-binding domain"/>
    <property type="match status" value="1"/>
</dbReference>
<comment type="caution">
    <text evidence="6">The sequence shown here is derived from an EMBL/GenBank/DDBJ whole genome shotgun (WGS) entry which is preliminary data.</text>
</comment>
<evidence type="ECO:0000256" key="1">
    <source>
        <dbReference type="ARBA" id="ARBA00009437"/>
    </source>
</evidence>
<keyword evidence="3" id="KW-0238">DNA-binding</keyword>
<dbReference type="Proteomes" id="UP001528673">
    <property type="component" value="Unassembled WGS sequence"/>
</dbReference>
<accession>A0ABT5MZB1</accession>
<dbReference type="SUPFAM" id="SSF46785">
    <property type="entry name" value="Winged helix' DNA-binding domain"/>
    <property type="match status" value="1"/>
</dbReference>
<dbReference type="PANTHER" id="PTHR30126:SF2">
    <property type="entry name" value="HTH-TYPE TRANSCRIPTIONAL REGULATOR YJIE"/>
    <property type="match status" value="1"/>
</dbReference>
<dbReference type="InterPro" id="IPR036388">
    <property type="entry name" value="WH-like_DNA-bd_sf"/>
</dbReference>
<protein>
    <submittedName>
        <fullName evidence="6">LysR substrate-binding domain-containing protein</fullName>
    </submittedName>
</protein>
<name>A0ABT5MZB1_9BURK</name>
<evidence type="ECO:0000313" key="7">
    <source>
        <dbReference type="Proteomes" id="UP001528673"/>
    </source>
</evidence>
<evidence type="ECO:0000259" key="5">
    <source>
        <dbReference type="PROSITE" id="PS50931"/>
    </source>
</evidence>
<reference evidence="6 7" key="1">
    <citation type="submission" date="2023-02" db="EMBL/GenBank/DDBJ databases">
        <title>Bacterial whole genomic sequence of Curvibacter sp. HBC61.</title>
        <authorList>
            <person name="Le V."/>
            <person name="Ko S.-R."/>
            <person name="Ahn C.-Y."/>
            <person name="Oh H.-M."/>
        </authorList>
    </citation>
    <scope>NUCLEOTIDE SEQUENCE [LARGE SCALE GENOMIC DNA]</scope>
    <source>
        <strain evidence="6 7">HBC61</strain>
    </source>
</reference>
<comment type="similarity">
    <text evidence="1">Belongs to the LysR transcriptional regulatory family.</text>
</comment>
<gene>
    <name evidence="6" type="ORF">PSQ40_12265</name>
</gene>
<evidence type="ECO:0000256" key="3">
    <source>
        <dbReference type="ARBA" id="ARBA00023125"/>
    </source>
</evidence>
<dbReference type="CDD" id="cd05466">
    <property type="entry name" value="PBP2_LTTR_substrate"/>
    <property type="match status" value="1"/>
</dbReference>
<dbReference type="Pfam" id="PF03466">
    <property type="entry name" value="LysR_substrate"/>
    <property type="match status" value="1"/>
</dbReference>
<feature type="domain" description="HTH lysR-type" evidence="5">
    <location>
        <begin position="1"/>
        <end position="58"/>
    </location>
</feature>
<evidence type="ECO:0000256" key="4">
    <source>
        <dbReference type="ARBA" id="ARBA00023163"/>
    </source>
</evidence>
<dbReference type="InterPro" id="IPR000847">
    <property type="entry name" value="LysR_HTH_N"/>
</dbReference>
<dbReference type="PROSITE" id="PS50931">
    <property type="entry name" value="HTH_LYSR"/>
    <property type="match status" value="1"/>
</dbReference>